<feature type="transmembrane region" description="Helical" evidence="1">
    <location>
        <begin position="7"/>
        <end position="25"/>
    </location>
</feature>
<evidence type="ECO:0008006" key="4">
    <source>
        <dbReference type="Google" id="ProtNLM"/>
    </source>
</evidence>
<accession>A0ABP9RHA5</accession>
<organism evidence="2 3">
    <name type="scientific">Rugosimonospora acidiphila</name>
    <dbReference type="NCBI Taxonomy" id="556531"/>
    <lineage>
        <taxon>Bacteria</taxon>
        <taxon>Bacillati</taxon>
        <taxon>Actinomycetota</taxon>
        <taxon>Actinomycetes</taxon>
        <taxon>Micromonosporales</taxon>
        <taxon>Micromonosporaceae</taxon>
        <taxon>Rugosimonospora</taxon>
    </lineage>
</organism>
<gene>
    <name evidence="2" type="ORF">GCM10023322_02060</name>
</gene>
<dbReference type="InterPro" id="IPR025323">
    <property type="entry name" value="DUF4229"/>
</dbReference>
<name>A0ABP9RHA5_9ACTN</name>
<comment type="caution">
    <text evidence="2">The sequence shown here is derived from an EMBL/GenBank/DDBJ whole genome shotgun (WGS) entry which is preliminary data.</text>
</comment>
<keyword evidence="1" id="KW-1133">Transmembrane helix</keyword>
<evidence type="ECO:0000313" key="2">
    <source>
        <dbReference type="EMBL" id="GAA5177425.1"/>
    </source>
</evidence>
<evidence type="ECO:0000313" key="3">
    <source>
        <dbReference type="Proteomes" id="UP001501570"/>
    </source>
</evidence>
<dbReference type="Proteomes" id="UP001501570">
    <property type="component" value="Unassembled WGS sequence"/>
</dbReference>
<dbReference type="EMBL" id="BAABJQ010000001">
    <property type="protein sequence ID" value="GAA5177425.1"/>
    <property type="molecule type" value="Genomic_DNA"/>
</dbReference>
<keyword evidence="1" id="KW-0812">Transmembrane</keyword>
<evidence type="ECO:0000256" key="1">
    <source>
        <dbReference type="SAM" id="Phobius"/>
    </source>
</evidence>
<dbReference type="RefSeq" id="WP_345625141.1">
    <property type="nucleotide sequence ID" value="NZ_BAABJQ010000001.1"/>
</dbReference>
<keyword evidence="1" id="KW-0472">Membrane</keyword>
<feature type="transmembrane region" description="Helical" evidence="1">
    <location>
        <begin position="31"/>
        <end position="49"/>
    </location>
</feature>
<sequence>MSPAVKYTLGRVGLFVVVALVLWPVPDIDLLVKLMVAIIASFGLQFVLLRKWRMEMIGQVDQAVTRRKADKAKLRSALAGDDEDD</sequence>
<dbReference type="Pfam" id="PF14012">
    <property type="entry name" value="DUF4229"/>
    <property type="match status" value="1"/>
</dbReference>
<proteinExistence type="predicted"/>
<reference evidence="3" key="1">
    <citation type="journal article" date="2019" name="Int. J. Syst. Evol. Microbiol.">
        <title>The Global Catalogue of Microorganisms (GCM) 10K type strain sequencing project: providing services to taxonomists for standard genome sequencing and annotation.</title>
        <authorList>
            <consortium name="The Broad Institute Genomics Platform"/>
            <consortium name="The Broad Institute Genome Sequencing Center for Infectious Disease"/>
            <person name="Wu L."/>
            <person name="Ma J."/>
        </authorList>
    </citation>
    <scope>NUCLEOTIDE SEQUENCE [LARGE SCALE GENOMIC DNA]</scope>
    <source>
        <strain evidence="3">JCM 18304</strain>
    </source>
</reference>
<keyword evidence="3" id="KW-1185">Reference proteome</keyword>
<protein>
    <recommendedName>
        <fullName evidence="4">DUF4229 domain-containing protein</fullName>
    </recommendedName>
</protein>